<evidence type="ECO:0000313" key="13">
    <source>
        <dbReference type="Proteomes" id="UP000008237"/>
    </source>
</evidence>
<dbReference type="GO" id="GO:0007266">
    <property type="term" value="P:Rho protein signal transduction"/>
    <property type="evidence" value="ECO:0007669"/>
    <property type="project" value="TreeGrafter"/>
</dbReference>
<evidence type="ECO:0000256" key="6">
    <source>
        <dbReference type="ARBA" id="ARBA00022840"/>
    </source>
</evidence>
<dbReference type="Pfam" id="PF22931">
    <property type="entry name" value="SAM_TNK"/>
    <property type="match status" value="1"/>
</dbReference>
<feature type="region of interest" description="Disordered" evidence="9">
    <location>
        <begin position="1199"/>
        <end position="1232"/>
    </location>
</feature>
<dbReference type="Gene3D" id="1.10.510.10">
    <property type="entry name" value="Transferase(Phosphotransferase) domain 1"/>
    <property type="match status" value="1"/>
</dbReference>
<dbReference type="SUPFAM" id="SSF56112">
    <property type="entry name" value="Protein kinase-like (PK-like)"/>
    <property type="match status" value="1"/>
</dbReference>
<dbReference type="InterPro" id="IPR011009">
    <property type="entry name" value="Kinase-like_dom_sf"/>
</dbReference>
<feature type="domain" description="CRIB" evidence="11">
    <location>
        <begin position="244"/>
        <end position="258"/>
    </location>
</feature>
<dbReference type="InParanoid" id="E2BK59"/>
<name>E2BK59_HARSA</name>
<dbReference type="Proteomes" id="UP000008237">
    <property type="component" value="Unassembled WGS sequence"/>
</dbReference>
<keyword evidence="13" id="KW-1185">Reference proteome</keyword>
<dbReference type="InterPro" id="IPR055175">
    <property type="entry name" value="ACK/TNK-like_SAM"/>
</dbReference>
<evidence type="ECO:0000256" key="7">
    <source>
        <dbReference type="ARBA" id="ARBA00023137"/>
    </source>
</evidence>
<dbReference type="PROSITE" id="PS50002">
    <property type="entry name" value="SH3"/>
    <property type="match status" value="1"/>
</dbReference>
<keyword evidence="6" id="KW-0067">ATP-binding</keyword>
<feature type="domain" description="SH3" evidence="10">
    <location>
        <begin position="153"/>
        <end position="212"/>
    </location>
</feature>
<dbReference type="GO" id="GO:0031267">
    <property type="term" value="F:small GTPase binding"/>
    <property type="evidence" value="ECO:0007669"/>
    <property type="project" value="TreeGrafter"/>
</dbReference>
<feature type="region of interest" description="Disordered" evidence="9">
    <location>
        <begin position="1275"/>
        <end position="1383"/>
    </location>
</feature>
<dbReference type="GO" id="GO:0031274">
    <property type="term" value="P:positive regulation of pseudopodium assembly"/>
    <property type="evidence" value="ECO:0007669"/>
    <property type="project" value="TreeGrafter"/>
</dbReference>
<feature type="region of interest" description="Disordered" evidence="9">
    <location>
        <begin position="1418"/>
        <end position="1438"/>
    </location>
</feature>
<evidence type="ECO:0000256" key="2">
    <source>
        <dbReference type="ARBA" id="ARBA00022443"/>
    </source>
</evidence>
<dbReference type="Pfam" id="PF07714">
    <property type="entry name" value="PK_Tyr_Ser-Thr"/>
    <property type="match status" value="1"/>
</dbReference>
<feature type="region of interest" description="Disordered" evidence="9">
    <location>
        <begin position="698"/>
        <end position="726"/>
    </location>
</feature>
<keyword evidence="3" id="KW-0808">Transferase</keyword>
<feature type="region of interest" description="Disordered" evidence="9">
    <location>
        <begin position="285"/>
        <end position="333"/>
    </location>
</feature>
<feature type="region of interest" description="Disordered" evidence="9">
    <location>
        <begin position="1479"/>
        <end position="1552"/>
    </location>
</feature>
<dbReference type="OMA" id="PDIQWLC"/>
<feature type="compositionally biased region" description="Polar residues" evidence="9">
    <location>
        <begin position="817"/>
        <end position="833"/>
    </location>
</feature>
<feature type="compositionally biased region" description="Pro residues" evidence="9">
    <location>
        <begin position="410"/>
        <end position="419"/>
    </location>
</feature>
<sequence>MSRNNGPGLYEFLMEAELQQYYPGIRGDLKVQTTAQLKYVTEEDLNAIGMSKPEMRRLKKYFQKHFPQNYLSKFKKMLLPKREEQSPGALSMLPEERQDKPPILEAIDEPNFQRLEQPDCCPKDYFALMQQCWQHDPLKRPKFSDLISVLPDLKPEQVQAVQDSIDPSQLVYRQSDVITVLDKGSSNTLWKGVLNNGKTGYFNPAHTIAYIGSNLPSNKPGEFTRGDGKNAFSSQRRKIRTDMISSPQGDLKHTGHVGLDGAYFGDISFLGGKYPHLPRQVVTPYKPQEDVTDNSSQIVSQDARSVDVNRESVRDSRNLQETQQSKHESLWSDTSSEICHVTTTANASKQSMTTNMGSSTDTLGADHEYHEISDEENQDSPLRFDKALNFDFGPSLLAEMDQMFRSLGSSPPPPPPGHPLPTEHESSNVRNELREIQAKQCSKKKQATVKPISAADQKTLYSAIAMAQELTARSMTDLEHPPESPRTPASPSRRRKFSFKLPHQHSPKPDRRHFSEEAASIPDIQSLSSTVSSIESLGAPSTLKLPLWDKASAEFCFAKSRELLTKPSAWASYVDMDFDTHILDNAATKQNLVKSTEFLENGNRKGNANCEAAADVDGKLNIRHQNGKIFNLENSNFDFPREVKRVSTSYVERYFEQPKYFDDEPILGCPGGEKMYFGDEKLDKYDKINNLEQPNRSAYYSNVPEQGSSVGGRPNQALQNKPSNCEPQLKDNIAHFEARADENFDMLKEKTANFESPRSKPNKFEAVRDKATNLDLGTRPKIPIAFTESTKMNITEFTKKIDLSKSRAAKVSFVPRNPNQDTKSGVYGSSDSIKANVKTGGSDSPRGNMEAMRINIQSFRKIEQNQNGHEGFPFVISNNPLFIAEPEKKESPIYSSSESLRVNFQRLRRKSDAEASQVELNSKLLAEKYQREVSGLETVKSYLDSKKGQGLNLGLGKLTQNMIQLGKNIAQNSRNLESTSSKSLVSNMRNLDLSVPSQTPPLRSLNIPIQKPKHLDLNIPLQSQSPMNAKLNLMQKANPPLTSPTMHQHILEPPKLYQNDPARKELPKLDVLVPEKLSGAANVYRHRTSSLSENRKPPMKNVRRSFHPRNDSSEDSDSVSHSETDIRSRLRYKRRHKRVPHSLRLNFKNNKPPFLHPDTAKGFSAIELCGKSPPPSTSFLNSLSPPFSSRNNLLSWPESAPSSSLTFTSNSDLDSDTSSEYPEFTSDATLSEEAKEVYNSLVETPTMESTGDTNPLRMLRSGLPIVRPRIRGNKHATLGHPVSQSQSEDAPNEHGFHFEMHHSGARTLPKVRAPPPPHAPPPLPQSRSLERHHSAQEIENNQNQNNVDENPIPLPPRDRSKSLQAKSSLPRHQRKHPLIIPGGGVTRTLAKMAVTTPPIEDQVDGHFVLQNASSSAVGTSLQDSYSPEASANSPEEFEQRIDSELAALDSLPVEENRLRRCSVISEDLLEFSENLIDCGDASNTRQNVSETSNDGQSSNSSNVTDNLRRKISVESKSSVRSNTSKAQETTEADVSQNPTPAGSSSKPEDWSKIDPLAPIAMRNPPARIPLMHQSGPLNYASQVDHHAHAEDVPSKPETTVQCEEPLVQIDPNDDFHQTAHPKAYFLPNEKTSRASDLSRQSDHVSCEDLLEFACDGPNTRRTRGPRNGEQSDEVRIMLKVLHEQSTPESCIAALNVTQWDVLAAIKLERLQGLLKKENSFVGLEDCKVMLNQCGGDVVKAAALLRSTEDTAAV</sequence>
<feature type="compositionally biased region" description="Polar residues" evidence="9">
    <location>
        <begin position="698"/>
        <end position="708"/>
    </location>
</feature>
<evidence type="ECO:0000256" key="4">
    <source>
        <dbReference type="ARBA" id="ARBA00022741"/>
    </source>
</evidence>
<dbReference type="PANTHER" id="PTHR15344">
    <property type="entry name" value="CDC42 EFFECTOR PROTEIN BORG"/>
    <property type="match status" value="1"/>
</dbReference>
<proteinExistence type="predicted"/>
<dbReference type="GO" id="GO:0030838">
    <property type="term" value="P:positive regulation of actin filament polymerization"/>
    <property type="evidence" value="ECO:0007669"/>
    <property type="project" value="TreeGrafter"/>
</dbReference>
<feature type="compositionally biased region" description="Basic residues" evidence="9">
    <location>
        <begin position="492"/>
        <end position="506"/>
    </location>
</feature>
<feature type="compositionally biased region" description="Basic residues" evidence="9">
    <location>
        <begin position="1097"/>
        <end position="1107"/>
    </location>
</feature>
<evidence type="ECO:0000256" key="5">
    <source>
        <dbReference type="ARBA" id="ARBA00022777"/>
    </source>
</evidence>
<evidence type="ECO:0000259" key="11">
    <source>
        <dbReference type="PROSITE" id="PS50108"/>
    </source>
</evidence>
<feature type="region of interest" description="Disordered" evidence="9">
    <location>
        <begin position="1083"/>
        <end position="1158"/>
    </location>
</feature>
<evidence type="ECO:0000256" key="1">
    <source>
        <dbReference type="ARBA" id="ARBA00011903"/>
    </source>
</evidence>
<feature type="compositionally biased region" description="Polar residues" evidence="9">
    <location>
        <begin position="716"/>
        <end position="726"/>
    </location>
</feature>
<feature type="region of interest" description="Disordered" evidence="9">
    <location>
        <begin position="405"/>
        <end position="429"/>
    </location>
</feature>
<dbReference type="GO" id="GO:0004715">
    <property type="term" value="F:non-membrane spanning protein tyrosine kinase activity"/>
    <property type="evidence" value="ECO:0007669"/>
    <property type="project" value="UniProtKB-EC"/>
</dbReference>
<dbReference type="GO" id="GO:0005737">
    <property type="term" value="C:cytoplasm"/>
    <property type="evidence" value="ECO:0007669"/>
    <property type="project" value="TreeGrafter"/>
</dbReference>
<dbReference type="InterPro" id="IPR049587">
    <property type="entry name" value="TNK-like_SAM"/>
</dbReference>
<evidence type="ECO:0000256" key="9">
    <source>
        <dbReference type="SAM" id="MobiDB-lite"/>
    </source>
</evidence>
<feature type="region of interest" description="Disordered" evidence="9">
    <location>
        <begin position="474"/>
        <end position="515"/>
    </location>
</feature>
<evidence type="ECO:0000259" key="10">
    <source>
        <dbReference type="PROSITE" id="PS50002"/>
    </source>
</evidence>
<dbReference type="GO" id="GO:0005886">
    <property type="term" value="C:plasma membrane"/>
    <property type="evidence" value="ECO:0007669"/>
    <property type="project" value="TreeGrafter"/>
</dbReference>
<evidence type="ECO:0000256" key="8">
    <source>
        <dbReference type="PROSITE-ProRule" id="PRU00192"/>
    </source>
</evidence>
<dbReference type="InterPro" id="IPR001245">
    <property type="entry name" value="Ser-Thr/Tyr_kinase_cat_dom"/>
</dbReference>
<organism evidence="13">
    <name type="scientific">Harpegnathos saltator</name>
    <name type="common">Jerdon's jumping ant</name>
    <dbReference type="NCBI Taxonomy" id="610380"/>
    <lineage>
        <taxon>Eukaryota</taxon>
        <taxon>Metazoa</taxon>
        <taxon>Ecdysozoa</taxon>
        <taxon>Arthropoda</taxon>
        <taxon>Hexapoda</taxon>
        <taxon>Insecta</taxon>
        <taxon>Pterygota</taxon>
        <taxon>Neoptera</taxon>
        <taxon>Endopterygota</taxon>
        <taxon>Hymenoptera</taxon>
        <taxon>Apocrita</taxon>
        <taxon>Aculeata</taxon>
        <taxon>Formicoidea</taxon>
        <taxon>Formicidae</taxon>
        <taxon>Ponerinae</taxon>
        <taxon>Ponerini</taxon>
        <taxon>Harpegnathos</taxon>
    </lineage>
</organism>
<feature type="compositionally biased region" description="Low complexity" evidence="9">
    <location>
        <begin position="1337"/>
        <end position="1350"/>
    </location>
</feature>
<dbReference type="PANTHER" id="PTHR15344:SF12">
    <property type="entry name" value="CRIB DOMAIN-CONTAINING PROTEIN"/>
    <property type="match status" value="1"/>
</dbReference>
<feature type="compositionally biased region" description="Low complexity" evidence="9">
    <location>
        <begin position="1202"/>
        <end position="1219"/>
    </location>
</feature>
<evidence type="ECO:0000256" key="3">
    <source>
        <dbReference type="ARBA" id="ARBA00022679"/>
    </source>
</evidence>
<feature type="compositionally biased region" description="Pro residues" evidence="9">
    <location>
        <begin position="1312"/>
        <end position="1324"/>
    </location>
</feature>
<dbReference type="GO" id="GO:0005524">
    <property type="term" value="F:ATP binding"/>
    <property type="evidence" value="ECO:0007669"/>
    <property type="project" value="UniProtKB-KW"/>
</dbReference>
<feature type="compositionally biased region" description="Polar residues" evidence="9">
    <location>
        <begin position="1514"/>
        <end position="1545"/>
    </location>
</feature>
<keyword evidence="2 8" id="KW-0728">SH3 domain</keyword>
<keyword evidence="4" id="KW-0547">Nucleotide-binding</keyword>
<dbReference type="CDD" id="cd09539">
    <property type="entry name" value="SAM_TNK-like"/>
    <property type="match status" value="1"/>
</dbReference>
<dbReference type="GO" id="GO:0005856">
    <property type="term" value="C:cytoskeleton"/>
    <property type="evidence" value="ECO:0007669"/>
    <property type="project" value="TreeGrafter"/>
</dbReference>
<feature type="compositionally biased region" description="Basic residues" evidence="9">
    <location>
        <begin position="1129"/>
        <end position="1141"/>
    </location>
</feature>
<dbReference type="InterPro" id="IPR051296">
    <property type="entry name" value="Cdc42_Effector_BORG/CEP"/>
</dbReference>
<accession>E2BK59</accession>
<dbReference type="FunCoup" id="E2BK59">
    <property type="interactions" value="3"/>
</dbReference>
<dbReference type="GO" id="GO:0008360">
    <property type="term" value="P:regulation of cell shape"/>
    <property type="evidence" value="ECO:0007669"/>
    <property type="project" value="TreeGrafter"/>
</dbReference>
<dbReference type="InterPro" id="IPR001452">
    <property type="entry name" value="SH3_domain"/>
</dbReference>
<dbReference type="EC" id="2.7.10.2" evidence="1"/>
<dbReference type="PROSITE" id="PS50108">
    <property type="entry name" value="CRIB"/>
    <property type="match status" value="1"/>
</dbReference>
<feature type="compositionally biased region" description="Basic and acidic residues" evidence="9">
    <location>
        <begin position="1108"/>
        <end position="1128"/>
    </location>
</feature>
<dbReference type="InterPro" id="IPR000095">
    <property type="entry name" value="CRIB_dom"/>
</dbReference>
<feature type="compositionally biased region" description="Polar residues" evidence="9">
    <location>
        <begin position="1418"/>
        <end position="1433"/>
    </location>
</feature>
<reference evidence="12 13" key="1">
    <citation type="journal article" date="2010" name="Science">
        <title>Genomic comparison of the ants Camponotus floridanus and Harpegnathos saltator.</title>
        <authorList>
            <person name="Bonasio R."/>
            <person name="Zhang G."/>
            <person name="Ye C."/>
            <person name="Mutti N.S."/>
            <person name="Fang X."/>
            <person name="Qin N."/>
            <person name="Donahue G."/>
            <person name="Yang P."/>
            <person name="Li Q."/>
            <person name="Li C."/>
            <person name="Zhang P."/>
            <person name="Huang Z."/>
            <person name="Berger S.L."/>
            <person name="Reinberg D."/>
            <person name="Wang J."/>
            <person name="Liebig J."/>
        </authorList>
    </citation>
    <scope>NUCLEOTIDE SEQUENCE [LARGE SCALE GENOMIC DNA]</scope>
    <source>
        <strain evidence="12 13">R22 G/1</strain>
    </source>
</reference>
<dbReference type="OrthoDB" id="4062651at2759"/>
<feature type="compositionally biased region" description="Polar residues" evidence="9">
    <location>
        <begin position="1481"/>
        <end position="1505"/>
    </location>
</feature>
<feature type="compositionally biased region" description="Basic and acidic residues" evidence="9">
    <location>
        <begin position="1291"/>
        <end position="1302"/>
    </location>
</feature>
<keyword evidence="7" id="KW-0829">Tyrosine-protein kinase</keyword>
<dbReference type="Gene3D" id="2.30.30.40">
    <property type="entry name" value="SH3 Domains"/>
    <property type="match status" value="1"/>
</dbReference>
<feature type="compositionally biased region" description="Basic and acidic residues" evidence="9">
    <location>
        <begin position="304"/>
        <end position="330"/>
    </location>
</feature>
<dbReference type="SMART" id="SM00285">
    <property type="entry name" value="PBD"/>
    <property type="match status" value="1"/>
</dbReference>
<feature type="region of interest" description="Disordered" evidence="9">
    <location>
        <begin position="815"/>
        <end position="848"/>
    </location>
</feature>
<keyword evidence="5 12" id="KW-0418">Kinase</keyword>
<dbReference type="EMBL" id="GL448742">
    <property type="protein sequence ID" value="EFN83923.1"/>
    <property type="molecule type" value="Genomic_DNA"/>
</dbReference>
<gene>
    <name evidence="12" type="ORF">EAI_12808</name>
</gene>
<protein>
    <recommendedName>
        <fullName evidence="1">non-specific protein-tyrosine kinase</fullName>
        <ecNumber evidence="1">2.7.10.2</ecNumber>
    </recommendedName>
</protein>
<evidence type="ECO:0000313" key="12">
    <source>
        <dbReference type="EMBL" id="EFN83923.1"/>
    </source>
</evidence>
<dbReference type="STRING" id="610380.E2BK59"/>
<feature type="compositionally biased region" description="Polar residues" evidence="9">
    <location>
        <begin position="293"/>
        <end position="303"/>
    </location>
</feature>